<evidence type="ECO:0000313" key="12">
    <source>
        <dbReference type="EMBL" id="RMN23750.1"/>
    </source>
</evidence>
<dbReference type="EMBL" id="RBOW01000732">
    <property type="protein sequence ID" value="RMN23750.1"/>
    <property type="molecule type" value="Genomic_DNA"/>
</dbReference>
<dbReference type="PATRIC" id="fig|86840.3.peg.4116"/>
<dbReference type="GO" id="GO:0015627">
    <property type="term" value="C:type II protein secretion system complex"/>
    <property type="evidence" value="ECO:0007669"/>
    <property type="project" value="InterPro"/>
</dbReference>
<evidence type="ECO:0000313" key="13">
    <source>
        <dbReference type="Proteomes" id="UP000050564"/>
    </source>
</evidence>
<dbReference type="GO" id="GO:0005886">
    <property type="term" value="C:plasma membrane"/>
    <property type="evidence" value="ECO:0007669"/>
    <property type="project" value="UniProtKB-SubCell"/>
</dbReference>
<protein>
    <recommendedName>
        <fullName evidence="3">Type II secretion system protein J</fullName>
    </recommendedName>
</protein>
<evidence type="ECO:0000256" key="2">
    <source>
        <dbReference type="ARBA" id="ARBA00011084"/>
    </source>
</evidence>
<evidence type="ECO:0000256" key="1">
    <source>
        <dbReference type="ARBA" id="ARBA00004377"/>
    </source>
</evidence>
<dbReference type="Pfam" id="PF07963">
    <property type="entry name" value="N_methyl"/>
    <property type="match status" value="1"/>
</dbReference>
<dbReference type="AlphaFoldDB" id="A0A0N8QXP5"/>
<keyword evidence="4" id="KW-1003">Cell membrane</keyword>
<proteinExistence type="inferred from homology"/>
<evidence type="ECO:0000256" key="6">
    <source>
        <dbReference type="ARBA" id="ARBA00022519"/>
    </source>
</evidence>
<dbReference type="RefSeq" id="WP_055000118.1">
    <property type="nucleotide sequence ID" value="NZ_FNKU01000001.1"/>
</dbReference>
<evidence type="ECO:0000256" key="3">
    <source>
        <dbReference type="ARBA" id="ARBA00021539"/>
    </source>
</evidence>
<dbReference type="PROSITE" id="PS00409">
    <property type="entry name" value="PROKAR_NTER_METHYL"/>
    <property type="match status" value="1"/>
</dbReference>
<dbReference type="InterPro" id="IPR045584">
    <property type="entry name" value="Pilin-like"/>
</dbReference>
<dbReference type="InterPro" id="IPR051621">
    <property type="entry name" value="T2SS_protein_J"/>
</dbReference>
<evidence type="ECO:0000313" key="11">
    <source>
        <dbReference type="EMBL" id="KPW73366.1"/>
    </source>
</evidence>
<dbReference type="PANTHER" id="PTHR39583">
    <property type="entry name" value="TYPE II SECRETION SYSTEM PROTEIN J-RELATED"/>
    <property type="match status" value="1"/>
</dbReference>
<comment type="caution">
    <text evidence="11">The sequence shown here is derived from an EMBL/GenBank/DDBJ whole genome shotgun (WGS) entry which is preliminary data.</text>
</comment>
<keyword evidence="8 10" id="KW-1133">Transmembrane helix</keyword>
<accession>A0A0N8QXP5</accession>
<reference evidence="12 14" key="2">
    <citation type="submission" date="2018-08" db="EMBL/GenBank/DDBJ databases">
        <title>Recombination of ecologically and evolutionarily significant loci maintains genetic cohesion in the Pseudomonas syringae species complex.</title>
        <authorList>
            <person name="Dillon M."/>
            <person name="Thakur S."/>
            <person name="Almeida R.N.D."/>
            <person name="Weir B.S."/>
            <person name="Guttman D.S."/>
        </authorList>
    </citation>
    <scope>NUCLEOTIDE SEQUENCE [LARGE SCALE GENOMIC DNA]</scope>
    <source>
        <strain evidence="12 14">ICMP 2821</strain>
    </source>
</reference>
<evidence type="ECO:0000256" key="8">
    <source>
        <dbReference type="ARBA" id="ARBA00022989"/>
    </source>
</evidence>
<keyword evidence="7 10" id="KW-0812">Transmembrane</keyword>
<name>A0A0N8QXP5_PSECA</name>
<dbReference type="InterPro" id="IPR012902">
    <property type="entry name" value="N_methyl_site"/>
</dbReference>
<evidence type="ECO:0000256" key="4">
    <source>
        <dbReference type="ARBA" id="ARBA00022475"/>
    </source>
</evidence>
<dbReference type="InterPro" id="IPR010055">
    <property type="entry name" value="T2SS_protein-GspJ"/>
</dbReference>
<reference evidence="11 13" key="1">
    <citation type="submission" date="2015-09" db="EMBL/GenBank/DDBJ databases">
        <title>Genome announcement of multiple Pseudomonas syringae strains.</title>
        <authorList>
            <person name="Thakur S."/>
            <person name="Wang P.W."/>
            <person name="Gong Y."/>
            <person name="Weir B.S."/>
            <person name="Guttman D.S."/>
        </authorList>
    </citation>
    <scope>NUCLEOTIDE SEQUENCE [LARGE SCALE GENOMIC DNA]</scope>
    <source>
        <strain evidence="11 13">ICMP2823</strain>
    </source>
</reference>
<dbReference type="PANTHER" id="PTHR39583:SF2">
    <property type="entry name" value="TYPE II SECRETION SYSTEM PROTEIN J"/>
    <property type="match status" value="1"/>
</dbReference>
<comment type="similarity">
    <text evidence="2">Belongs to the GSP J family.</text>
</comment>
<dbReference type="EMBL" id="LJPX01000309">
    <property type="protein sequence ID" value="KPW73366.1"/>
    <property type="molecule type" value="Genomic_DNA"/>
</dbReference>
<evidence type="ECO:0000256" key="10">
    <source>
        <dbReference type="SAM" id="Phobius"/>
    </source>
</evidence>
<gene>
    <name evidence="11" type="ORF">ALO81_02923</name>
    <name evidence="12" type="ORF">ALQ64_01520</name>
</gene>
<dbReference type="Pfam" id="PF11612">
    <property type="entry name" value="T2SSJ"/>
    <property type="match status" value="1"/>
</dbReference>
<keyword evidence="9 10" id="KW-0472">Membrane</keyword>
<dbReference type="Proteomes" id="UP000281372">
    <property type="component" value="Unassembled WGS sequence"/>
</dbReference>
<evidence type="ECO:0000256" key="7">
    <source>
        <dbReference type="ARBA" id="ARBA00022692"/>
    </source>
</evidence>
<comment type="subcellular location">
    <subcellularLocation>
        <location evidence="1">Cell inner membrane</location>
        <topology evidence="1">Single-pass membrane protein</topology>
    </subcellularLocation>
</comment>
<organism evidence="11 13">
    <name type="scientific">Pseudomonas cannabina</name>
    <dbReference type="NCBI Taxonomy" id="86840"/>
    <lineage>
        <taxon>Bacteria</taxon>
        <taxon>Pseudomonadati</taxon>
        <taxon>Pseudomonadota</taxon>
        <taxon>Gammaproteobacteria</taxon>
        <taxon>Pseudomonadales</taxon>
        <taxon>Pseudomonadaceae</taxon>
        <taxon>Pseudomonas</taxon>
    </lineage>
</organism>
<sequence length="208" mass="23502">MNKAPEPAHQHGFTLLEVMVAILLMTLVSLIAWRGLDSVTRTDRHLRDDTEKTESLLRALNQMERDVLLRASIELREPVIGEDASLKPETPAALSVRSADKRHFRLDVIRSAATPEDGLQRVRWWLDNKTLYRAAAIASDRYPLPAPGDGIAVLDGIVDVRLRVWKDDSGWQSPDSHKEDNPQGLEVILTRQTDQGEERYRKVLGPLD</sequence>
<evidence type="ECO:0000256" key="9">
    <source>
        <dbReference type="ARBA" id="ARBA00023136"/>
    </source>
</evidence>
<dbReference type="SUPFAM" id="SSF54523">
    <property type="entry name" value="Pili subunits"/>
    <property type="match status" value="1"/>
</dbReference>
<keyword evidence="6" id="KW-0997">Cell inner membrane</keyword>
<keyword evidence="5" id="KW-0488">Methylation</keyword>
<dbReference type="NCBIfam" id="TIGR02532">
    <property type="entry name" value="IV_pilin_GFxxxE"/>
    <property type="match status" value="1"/>
</dbReference>
<feature type="transmembrane region" description="Helical" evidence="10">
    <location>
        <begin position="12"/>
        <end position="33"/>
    </location>
</feature>
<evidence type="ECO:0000256" key="5">
    <source>
        <dbReference type="ARBA" id="ARBA00022481"/>
    </source>
</evidence>
<dbReference type="GO" id="GO:0015628">
    <property type="term" value="P:protein secretion by the type II secretion system"/>
    <property type="evidence" value="ECO:0007669"/>
    <property type="project" value="InterPro"/>
</dbReference>
<evidence type="ECO:0000313" key="14">
    <source>
        <dbReference type="Proteomes" id="UP000281372"/>
    </source>
</evidence>
<dbReference type="Proteomes" id="UP000050564">
    <property type="component" value="Unassembled WGS sequence"/>
</dbReference>